<keyword evidence="8" id="KW-1185">Reference proteome</keyword>
<dbReference type="GO" id="GO:0012505">
    <property type="term" value="C:endomembrane system"/>
    <property type="evidence" value="ECO:0007669"/>
    <property type="project" value="UniProtKB-SubCell"/>
</dbReference>
<dbReference type="RefSeq" id="XP_001836423.2">
    <property type="nucleotide sequence ID" value="XM_001836371.2"/>
</dbReference>
<evidence type="ECO:0000256" key="2">
    <source>
        <dbReference type="ARBA" id="ARBA00022692"/>
    </source>
</evidence>
<dbReference type="OMA" id="IYTFYVW"/>
<dbReference type="PANTHER" id="PTHR21324">
    <property type="entry name" value="FASTING-INDUCIBLE INTEGRAL MEMBRANE PROTEIN TM6P1-RELATED"/>
    <property type="match status" value="1"/>
</dbReference>
<keyword evidence="4 5" id="KW-0472">Membrane</keyword>
<dbReference type="OrthoDB" id="10032492at2759"/>
<dbReference type="InterPro" id="IPR019402">
    <property type="entry name" value="CWH43_N"/>
</dbReference>
<keyword evidence="3 5" id="KW-1133">Transmembrane helix</keyword>
<dbReference type="GO" id="GO:0005886">
    <property type="term" value="C:plasma membrane"/>
    <property type="evidence" value="ECO:0007669"/>
    <property type="project" value="TreeGrafter"/>
</dbReference>
<evidence type="ECO:0000256" key="4">
    <source>
        <dbReference type="ARBA" id="ARBA00023136"/>
    </source>
</evidence>
<evidence type="ECO:0000313" key="7">
    <source>
        <dbReference type="EMBL" id="EAU85376.2"/>
    </source>
</evidence>
<dbReference type="EMBL" id="AACS02000004">
    <property type="protein sequence ID" value="EAU85376.2"/>
    <property type="molecule type" value="Genomic_DNA"/>
</dbReference>
<protein>
    <recommendedName>
        <fullName evidence="6">CWH43-like N-terminal domain-containing protein</fullName>
    </recommendedName>
</protein>
<sequence length="228" mass="25799">MVSIPLEKRHWAYVWVPIVSAITWFGMLWAMLIVWLASGQPRYVSQEGRIAYISDIGASYLKPLFIAGYTENPGFGLNPHMRKREKVLNTLACLGALLGACGLILLAVFDTKRYESAHRAFLLVFMVGVALSAIFTIVEYRWISKDYSLIKSLRAAYWAKFILVTILIALAIAFAVTLFVANDAGAVLEWLIAFLFTFYILTYWYDLRLGKGRQKGELRTPPEMTEVA</sequence>
<evidence type="ECO:0000256" key="1">
    <source>
        <dbReference type="ARBA" id="ARBA00004127"/>
    </source>
</evidence>
<dbReference type="InParanoid" id="A8NUC4"/>
<accession>A8NUC4</accession>
<comment type="subcellular location">
    <subcellularLocation>
        <location evidence="1">Endomembrane system</location>
        <topology evidence="1">Multi-pass membrane protein</topology>
    </subcellularLocation>
</comment>
<feature type="transmembrane region" description="Helical" evidence="5">
    <location>
        <begin position="187"/>
        <end position="205"/>
    </location>
</feature>
<feature type="transmembrane region" description="Helical" evidence="5">
    <location>
        <begin position="87"/>
        <end position="109"/>
    </location>
</feature>
<feature type="domain" description="CWH43-like N-terminal" evidence="6">
    <location>
        <begin position="78"/>
        <end position="208"/>
    </location>
</feature>
<evidence type="ECO:0000256" key="5">
    <source>
        <dbReference type="SAM" id="Phobius"/>
    </source>
</evidence>
<proteinExistence type="predicted"/>
<feature type="domain" description="CWH43-like N-terminal" evidence="6">
    <location>
        <begin position="13"/>
        <end position="67"/>
    </location>
</feature>
<comment type="caution">
    <text evidence="7">The sequence shown here is derived from an EMBL/GenBank/DDBJ whole genome shotgun (WGS) entry which is preliminary data.</text>
</comment>
<dbReference type="InterPro" id="IPR050911">
    <property type="entry name" value="DRAM/TMEM150_Autophagy_Mod"/>
</dbReference>
<dbReference type="eggNOG" id="ENOG502RZQS">
    <property type="taxonomic scope" value="Eukaryota"/>
</dbReference>
<dbReference type="GeneID" id="6012966"/>
<feature type="transmembrane region" description="Helical" evidence="5">
    <location>
        <begin position="121"/>
        <end position="140"/>
    </location>
</feature>
<organism evidence="7 8">
    <name type="scientific">Coprinopsis cinerea (strain Okayama-7 / 130 / ATCC MYA-4618 / FGSC 9003)</name>
    <name type="common">Inky cap fungus</name>
    <name type="synonym">Hormographiella aspergillata</name>
    <dbReference type="NCBI Taxonomy" id="240176"/>
    <lineage>
        <taxon>Eukaryota</taxon>
        <taxon>Fungi</taxon>
        <taxon>Dikarya</taxon>
        <taxon>Basidiomycota</taxon>
        <taxon>Agaricomycotina</taxon>
        <taxon>Agaricomycetes</taxon>
        <taxon>Agaricomycetidae</taxon>
        <taxon>Agaricales</taxon>
        <taxon>Agaricineae</taxon>
        <taxon>Psathyrellaceae</taxon>
        <taxon>Coprinopsis</taxon>
    </lineage>
</organism>
<dbReference type="Pfam" id="PF10277">
    <property type="entry name" value="Frag1"/>
    <property type="match status" value="2"/>
</dbReference>
<evidence type="ECO:0000259" key="6">
    <source>
        <dbReference type="Pfam" id="PF10277"/>
    </source>
</evidence>
<gene>
    <name evidence="7" type="ORF">CC1G_07070</name>
</gene>
<reference evidence="7 8" key="1">
    <citation type="journal article" date="2010" name="Proc. Natl. Acad. Sci. U.S.A.">
        <title>Insights into evolution of multicellular fungi from the assembled chromosomes of the mushroom Coprinopsis cinerea (Coprinus cinereus).</title>
        <authorList>
            <person name="Stajich J.E."/>
            <person name="Wilke S.K."/>
            <person name="Ahren D."/>
            <person name="Au C.H."/>
            <person name="Birren B.W."/>
            <person name="Borodovsky M."/>
            <person name="Burns C."/>
            <person name="Canback B."/>
            <person name="Casselton L.A."/>
            <person name="Cheng C.K."/>
            <person name="Deng J."/>
            <person name="Dietrich F.S."/>
            <person name="Fargo D.C."/>
            <person name="Farman M.L."/>
            <person name="Gathman A.C."/>
            <person name="Goldberg J."/>
            <person name="Guigo R."/>
            <person name="Hoegger P.J."/>
            <person name="Hooker J.B."/>
            <person name="Huggins A."/>
            <person name="James T.Y."/>
            <person name="Kamada T."/>
            <person name="Kilaru S."/>
            <person name="Kodira C."/>
            <person name="Kues U."/>
            <person name="Kupfer D."/>
            <person name="Kwan H.S."/>
            <person name="Lomsadze A."/>
            <person name="Li W."/>
            <person name="Lilly W.W."/>
            <person name="Ma L.J."/>
            <person name="Mackey A.J."/>
            <person name="Manning G."/>
            <person name="Martin F."/>
            <person name="Muraguchi H."/>
            <person name="Natvig D.O."/>
            <person name="Palmerini H."/>
            <person name="Ramesh M.A."/>
            <person name="Rehmeyer C.J."/>
            <person name="Roe B.A."/>
            <person name="Shenoy N."/>
            <person name="Stanke M."/>
            <person name="Ter-Hovhannisyan V."/>
            <person name="Tunlid A."/>
            <person name="Velagapudi R."/>
            <person name="Vision T.J."/>
            <person name="Zeng Q."/>
            <person name="Zolan M.E."/>
            <person name="Pukkila P.J."/>
        </authorList>
    </citation>
    <scope>NUCLEOTIDE SEQUENCE [LARGE SCALE GENOMIC DNA]</scope>
    <source>
        <strain evidence="8">Okayama-7 / 130 / ATCC MYA-4618 / FGSC 9003</strain>
    </source>
</reference>
<dbReference type="PANTHER" id="PTHR21324:SF2">
    <property type="entry name" value="EG:22E5.9 PROTEIN"/>
    <property type="match status" value="1"/>
</dbReference>
<keyword evidence="2 5" id="KW-0812">Transmembrane</keyword>
<evidence type="ECO:0000313" key="8">
    <source>
        <dbReference type="Proteomes" id="UP000001861"/>
    </source>
</evidence>
<dbReference type="HOGENOM" id="CLU_050573_3_0_1"/>
<feature type="transmembrane region" description="Helical" evidence="5">
    <location>
        <begin position="161"/>
        <end position="181"/>
    </location>
</feature>
<name>A8NUC4_COPC7</name>
<dbReference type="KEGG" id="cci:CC1G_07070"/>
<dbReference type="Proteomes" id="UP000001861">
    <property type="component" value="Unassembled WGS sequence"/>
</dbReference>
<dbReference type="AlphaFoldDB" id="A8NUC4"/>
<dbReference type="FunCoup" id="A8NUC4">
    <property type="interactions" value="66"/>
</dbReference>
<evidence type="ECO:0000256" key="3">
    <source>
        <dbReference type="ARBA" id="ARBA00022989"/>
    </source>
</evidence>
<dbReference type="VEuPathDB" id="FungiDB:CC1G_07070"/>
<feature type="transmembrane region" description="Helical" evidence="5">
    <location>
        <begin position="12"/>
        <end position="37"/>
    </location>
</feature>